<accession>A0AAF0UJ48</accession>
<keyword evidence="2" id="KW-1185">Reference proteome</keyword>
<reference evidence="1" key="1">
    <citation type="submission" date="2023-08" db="EMBL/GenBank/DDBJ databases">
        <title>A de novo genome assembly of Solanum verrucosum Schlechtendal, a Mexican diploid species geographically isolated from the other diploid A-genome species in potato relatives.</title>
        <authorList>
            <person name="Hosaka K."/>
        </authorList>
    </citation>
    <scope>NUCLEOTIDE SEQUENCE</scope>
    <source>
        <tissue evidence="1">Young leaves</tissue>
    </source>
</reference>
<gene>
    <name evidence="1" type="ORF">MTR67_040209</name>
</gene>
<evidence type="ECO:0008006" key="3">
    <source>
        <dbReference type="Google" id="ProtNLM"/>
    </source>
</evidence>
<proteinExistence type="predicted"/>
<name>A0AAF0UJ48_SOLVR</name>
<dbReference type="EMBL" id="CP133620">
    <property type="protein sequence ID" value="WMV46824.1"/>
    <property type="molecule type" value="Genomic_DNA"/>
</dbReference>
<evidence type="ECO:0000313" key="1">
    <source>
        <dbReference type="EMBL" id="WMV46824.1"/>
    </source>
</evidence>
<dbReference type="AlphaFoldDB" id="A0AAF0UJ48"/>
<organism evidence="1 2">
    <name type="scientific">Solanum verrucosum</name>
    <dbReference type="NCBI Taxonomy" id="315347"/>
    <lineage>
        <taxon>Eukaryota</taxon>
        <taxon>Viridiplantae</taxon>
        <taxon>Streptophyta</taxon>
        <taxon>Embryophyta</taxon>
        <taxon>Tracheophyta</taxon>
        <taxon>Spermatophyta</taxon>
        <taxon>Magnoliopsida</taxon>
        <taxon>eudicotyledons</taxon>
        <taxon>Gunneridae</taxon>
        <taxon>Pentapetalae</taxon>
        <taxon>asterids</taxon>
        <taxon>lamiids</taxon>
        <taxon>Solanales</taxon>
        <taxon>Solanaceae</taxon>
        <taxon>Solanoideae</taxon>
        <taxon>Solaneae</taxon>
        <taxon>Solanum</taxon>
    </lineage>
</organism>
<dbReference type="PANTHER" id="PTHR46148:SF60">
    <property type="entry name" value="CHROMO DOMAIN-CONTAINING PROTEIN"/>
    <property type="match status" value="1"/>
</dbReference>
<sequence>MKDVMRFSKKGKLSPRVGSGLSFGIRSHLRPSSLGRDIYLLKILVLRTTYLMKRYLVEILDRQVRKLRTKEVASVKVLWRNQVVEKATWETEEDMKKRYNISLLQEKFPTKVMIFVKHSFN</sequence>
<dbReference type="Proteomes" id="UP001234989">
    <property type="component" value="Chromosome 9"/>
</dbReference>
<dbReference type="PANTHER" id="PTHR46148">
    <property type="entry name" value="CHROMO DOMAIN-CONTAINING PROTEIN"/>
    <property type="match status" value="1"/>
</dbReference>
<evidence type="ECO:0000313" key="2">
    <source>
        <dbReference type="Proteomes" id="UP001234989"/>
    </source>
</evidence>
<protein>
    <recommendedName>
        <fullName evidence="3">Chromo domain-containing protein</fullName>
    </recommendedName>
</protein>